<protein>
    <submittedName>
        <fullName evidence="2">Vacuolar protein sorting/targeting protein 10</fullName>
    </submittedName>
</protein>
<comment type="caution">
    <text evidence="2">The sequence shown here is derived from an EMBL/GenBank/DDBJ whole genome shotgun (WGS) entry which is preliminary data.</text>
</comment>
<reference evidence="2 3" key="1">
    <citation type="journal article" date="2014" name="Genome Biol. Evol.">
        <title>The genome of the myxosporean Thelohanellus kitauei shows adaptations to nutrient acquisition within its fish host.</title>
        <authorList>
            <person name="Yang Y."/>
            <person name="Xiong J."/>
            <person name="Zhou Z."/>
            <person name="Huo F."/>
            <person name="Miao W."/>
            <person name="Ran C."/>
            <person name="Liu Y."/>
            <person name="Zhang J."/>
            <person name="Feng J."/>
            <person name="Wang M."/>
            <person name="Wang M."/>
            <person name="Wang L."/>
            <person name="Yao B."/>
        </authorList>
    </citation>
    <scope>NUCLEOTIDE SEQUENCE [LARGE SCALE GENOMIC DNA]</scope>
    <source>
        <strain evidence="2">Wuqing</strain>
    </source>
</reference>
<dbReference type="InterPro" id="IPR031777">
    <property type="entry name" value="Sortilin_C"/>
</dbReference>
<dbReference type="Pfam" id="PF15901">
    <property type="entry name" value="Sortilin_C"/>
    <property type="match status" value="1"/>
</dbReference>
<feature type="domain" description="Sortilin C-terminal" evidence="1">
    <location>
        <begin position="30"/>
        <end position="112"/>
    </location>
</feature>
<dbReference type="Gene3D" id="2.10.70.80">
    <property type="match status" value="1"/>
</dbReference>
<keyword evidence="3" id="KW-1185">Reference proteome</keyword>
<organism evidence="2 3">
    <name type="scientific">Thelohanellus kitauei</name>
    <name type="common">Myxosporean</name>
    <dbReference type="NCBI Taxonomy" id="669202"/>
    <lineage>
        <taxon>Eukaryota</taxon>
        <taxon>Metazoa</taxon>
        <taxon>Cnidaria</taxon>
        <taxon>Myxozoa</taxon>
        <taxon>Myxosporea</taxon>
        <taxon>Bivalvulida</taxon>
        <taxon>Platysporina</taxon>
        <taxon>Myxobolidae</taxon>
        <taxon>Thelohanellus</taxon>
    </lineage>
</organism>
<dbReference type="EMBL" id="JWZT01001442">
    <property type="protein sequence ID" value="KII72035.1"/>
    <property type="molecule type" value="Genomic_DNA"/>
</dbReference>
<accession>A0A0C2N6V5</accession>
<dbReference type="AlphaFoldDB" id="A0A0C2N6V5"/>
<evidence type="ECO:0000313" key="2">
    <source>
        <dbReference type="EMBL" id="KII72035.1"/>
    </source>
</evidence>
<proteinExistence type="predicted"/>
<evidence type="ECO:0000259" key="1">
    <source>
        <dbReference type="Pfam" id="PF15901"/>
    </source>
</evidence>
<sequence>MKEIKTNKLIDFKSIESENYIAAAAINYDKQKDMHTFILMDFTHLISNWHLMIDRACQIDDYDTWYVPRHNENCYQGQEIAYLRKKPSARCVDNRTIHKFTNQTCSCSIDDFPW</sequence>
<evidence type="ECO:0000313" key="3">
    <source>
        <dbReference type="Proteomes" id="UP000031668"/>
    </source>
</evidence>
<name>A0A0C2N6V5_THEKT</name>
<dbReference type="Proteomes" id="UP000031668">
    <property type="component" value="Unassembled WGS sequence"/>
</dbReference>
<gene>
    <name evidence="2" type="ORF">RF11_14441</name>
</gene>
<dbReference type="OrthoDB" id="5949766at2759"/>